<evidence type="ECO:0000313" key="3">
    <source>
        <dbReference type="EMBL" id="MEK0170501.1"/>
    </source>
</evidence>
<evidence type="ECO:0000256" key="2">
    <source>
        <dbReference type="SAM" id="SignalP"/>
    </source>
</evidence>
<feature type="region of interest" description="Disordered" evidence="1">
    <location>
        <begin position="69"/>
        <end position="116"/>
    </location>
</feature>
<evidence type="ECO:0008006" key="5">
    <source>
        <dbReference type="Google" id="ProtNLM"/>
    </source>
</evidence>
<accession>A0ABU8Y6P6</accession>
<feature type="chain" id="PRO_5045373674" description="DUF320 domain-containing protein" evidence="2">
    <location>
        <begin position="29"/>
        <end position="116"/>
    </location>
</feature>
<keyword evidence="2" id="KW-0732">Signal</keyword>
<comment type="caution">
    <text evidence="3">The sequence shown here is derived from an EMBL/GenBank/DDBJ whole genome shotgun (WGS) entry which is preliminary data.</text>
</comment>
<evidence type="ECO:0000256" key="1">
    <source>
        <dbReference type="SAM" id="MobiDB-lite"/>
    </source>
</evidence>
<dbReference type="Proteomes" id="UP001370299">
    <property type="component" value="Unassembled WGS sequence"/>
</dbReference>
<feature type="non-terminal residue" evidence="3">
    <location>
        <position position="116"/>
    </location>
</feature>
<sequence length="116" mass="10621">MNKYVSRGLWFALFVGGLTLGGTAAANAATTSGADGAVSGTQVVPSVDAPVSLTGNALGVLGDAVSSVTSPAAAPAAPAPAPASAPTTSGADGTASGTQVAPTVTAPVSVGGNAVA</sequence>
<feature type="signal peptide" evidence="2">
    <location>
        <begin position="1"/>
        <end position="28"/>
    </location>
</feature>
<proteinExistence type="predicted"/>
<protein>
    <recommendedName>
        <fullName evidence="5">DUF320 domain-containing protein</fullName>
    </recommendedName>
</protein>
<organism evidence="3 4">
    <name type="scientific">Curtobacterium citreum</name>
    <dbReference type="NCBI Taxonomy" id="2036"/>
    <lineage>
        <taxon>Bacteria</taxon>
        <taxon>Bacillati</taxon>
        <taxon>Actinomycetota</taxon>
        <taxon>Actinomycetes</taxon>
        <taxon>Micrococcales</taxon>
        <taxon>Microbacteriaceae</taxon>
        <taxon>Curtobacterium</taxon>
    </lineage>
</organism>
<feature type="compositionally biased region" description="Low complexity" evidence="1">
    <location>
        <begin position="84"/>
        <end position="98"/>
    </location>
</feature>
<reference evidence="3 4" key="1">
    <citation type="submission" date="2024-03" db="EMBL/GenBank/DDBJ databases">
        <title>Whole genomes of four grape xylem sap localized bacterial endophytes.</title>
        <authorList>
            <person name="Kumar G."/>
            <person name="Savka M.A."/>
        </authorList>
    </citation>
    <scope>NUCLEOTIDE SEQUENCE [LARGE SCALE GENOMIC DNA]</scope>
    <source>
        <strain evidence="3 4">RIT_GXS8</strain>
    </source>
</reference>
<name>A0ABU8Y6P6_9MICO</name>
<dbReference type="EMBL" id="JBBLYY010000022">
    <property type="protein sequence ID" value="MEK0170501.1"/>
    <property type="molecule type" value="Genomic_DNA"/>
</dbReference>
<keyword evidence="4" id="KW-1185">Reference proteome</keyword>
<gene>
    <name evidence="3" type="ORF">WMN62_03365</name>
</gene>
<evidence type="ECO:0000313" key="4">
    <source>
        <dbReference type="Proteomes" id="UP001370299"/>
    </source>
</evidence>